<dbReference type="PANTHER" id="PTHR43646">
    <property type="entry name" value="GLYCOSYLTRANSFERASE"/>
    <property type="match status" value="1"/>
</dbReference>
<organism evidence="7">
    <name type="scientific">Faucicola osloensis</name>
    <name type="common">Moraxella osloensis</name>
    <dbReference type="NCBI Taxonomy" id="34062"/>
    <lineage>
        <taxon>Bacteria</taxon>
        <taxon>Pseudomonadati</taxon>
        <taxon>Pseudomonadota</taxon>
        <taxon>Gammaproteobacteria</taxon>
        <taxon>Moraxellales</taxon>
        <taxon>Moraxellaceae</taxon>
        <taxon>Faucicola</taxon>
    </lineage>
</organism>
<gene>
    <name evidence="7" type="ORF">A9299_02660</name>
</gene>
<proteinExistence type="predicted"/>
<dbReference type="AlphaFoldDB" id="A0AA91FH23"/>
<evidence type="ECO:0000256" key="3">
    <source>
        <dbReference type="ARBA" id="ARBA00022676"/>
    </source>
</evidence>
<dbReference type="InterPro" id="IPR001173">
    <property type="entry name" value="Glyco_trans_2-like"/>
</dbReference>
<dbReference type="Gene3D" id="3.90.550.10">
    <property type="entry name" value="Spore Coat Polysaccharide Biosynthesis Protein SpsA, Chain A"/>
    <property type="match status" value="1"/>
</dbReference>
<dbReference type="InterPro" id="IPR029044">
    <property type="entry name" value="Nucleotide-diphossugar_trans"/>
</dbReference>
<comment type="subcellular location">
    <subcellularLocation>
        <location evidence="1">Cell membrane</location>
    </subcellularLocation>
</comment>
<evidence type="ECO:0000256" key="1">
    <source>
        <dbReference type="ARBA" id="ARBA00004236"/>
    </source>
</evidence>
<evidence type="ECO:0000256" key="2">
    <source>
        <dbReference type="ARBA" id="ARBA00022475"/>
    </source>
</evidence>
<keyword evidence="2" id="KW-1003">Cell membrane</keyword>
<reference evidence="7" key="1">
    <citation type="submission" date="2016-06" db="EMBL/GenBank/DDBJ databases">
        <title>Draft genome of Moraxella osloensis CCUG 67237.</title>
        <authorList>
            <person name="Salva-Serra F."/>
            <person name="Engstrom-Jakobsson H."/>
            <person name="Thorell K."/>
            <person name="Gonzales-Siles L."/>
            <person name="Karlsson R."/>
            <person name="Boulund F."/>
            <person name="Engstrand L."/>
            <person name="Kristiansson E."/>
            <person name="Moore E."/>
        </authorList>
    </citation>
    <scope>NUCLEOTIDE SEQUENCE [LARGE SCALE GENOMIC DNA]</scope>
    <source>
        <strain evidence="7">CCUG 67237</strain>
    </source>
</reference>
<dbReference type="GO" id="GO:0016757">
    <property type="term" value="F:glycosyltransferase activity"/>
    <property type="evidence" value="ECO:0007669"/>
    <property type="project" value="UniProtKB-KW"/>
</dbReference>
<accession>A0AA91FH23</accession>
<protein>
    <submittedName>
        <fullName evidence="7">Glycosyl transferase</fullName>
    </submittedName>
</protein>
<keyword evidence="5" id="KW-0472">Membrane</keyword>
<keyword evidence="3" id="KW-0328">Glycosyltransferase</keyword>
<dbReference type="EMBL" id="LZMT01000034">
    <property type="protein sequence ID" value="OBX62138.1"/>
    <property type="molecule type" value="Genomic_DNA"/>
</dbReference>
<sequence>MSNTPVSQRLPKKIGIVIPAHNEADSISACLDAIKQAIAQLSSDIAVQTVVVLDSCDDDTLSKVQNAHVDWLRCEFRCVGKVRDLGVRYLIEQGADWIACTDADSMVEADWLVAQIKHLKAEPKTTPTTMPTAMICGVVSIDCWDALSESTKQQYLAHYQDCMNHRHIHGANLSFASQDYLAVGGFDELTCHEDVGLVKKFEQANLPIIWSNLVRVVTSSRLDARADEGFAHFLRGLENQPSAQIKV</sequence>
<feature type="domain" description="Glycosyltransferase 2-like" evidence="6">
    <location>
        <begin position="16"/>
        <end position="124"/>
    </location>
</feature>
<dbReference type="Pfam" id="PF00535">
    <property type="entry name" value="Glycos_transf_2"/>
    <property type="match status" value="1"/>
</dbReference>
<name>A0AA91FH23_FAUOS</name>
<keyword evidence="4 7" id="KW-0808">Transferase</keyword>
<dbReference type="PANTHER" id="PTHR43646:SF2">
    <property type="entry name" value="GLYCOSYLTRANSFERASE 2-LIKE DOMAIN-CONTAINING PROTEIN"/>
    <property type="match status" value="1"/>
</dbReference>
<evidence type="ECO:0000259" key="6">
    <source>
        <dbReference type="Pfam" id="PF00535"/>
    </source>
</evidence>
<evidence type="ECO:0000256" key="4">
    <source>
        <dbReference type="ARBA" id="ARBA00022679"/>
    </source>
</evidence>
<dbReference type="SUPFAM" id="SSF53448">
    <property type="entry name" value="Nucleotide-diphospho-sugar transferases"/>
    <property type="match status" value="1"/>
</dbReference>
<comment type="caution">
    <text evidence="7">The sequence shown here is derived from an EMBL/GenBank/DDBJ whole genome shotgun (WGS) entry which is preliminary data.</text>
</comment>
<evidence type="ECO:0000256" key="5">
    <source>
        <dbReference type="ARBA" id="ARBA00023136"/>
    </source>
</evidence>
<evidence type="ECO:0000313" key="7">
    <source>
        <dbReference type="EMBL" id="OBX62138.1"/>
    </source>
</evidence>
<dbReference type="GO" id="GO:0005886">
    <property type="term" value="C:plasma membrane"/>
    <property type="evidence" value="ECO:0007669"/>
    <property type="project" value="UniProtKB-SubCell"/>
</dbReference>